<dbReference type="Proteomes" id="UP000076722">
    <property type="component" value="Unassembled WGS sequence"/>
</dbReference>
<evidence type="ECO:0000313" key="2">
    <source>
        <dbReference type="Proteomes" id="UP000076722"/>
    </source>
</evidence>
<feature type="non-terminal residue" evidence="1">
    <location>
        <position position="92"/>
    </location>
</feature>
<accession>A0A164SR94</accession>
<evidence type="ECO:0000313" key="1">
    <source>
        <dbReference type="EMBL" id="KZS91723.1"/>
    </source>
</evidence>
<protein>
    <submittedName>
        <fullName evidence="1">Uncharacterized protein</fullName>
    </submittedName>
</protein>
<name>A0A164SR94_9AGAM</name>
<keyword evidence="2" id="KW-1185">Reference proteome</keyword>
<proteinExistence type="predicted"/>
<sequence>DTNAQIIKPILDQISRAWAKLFEFNLFEDFGKKAFDEVQTFLSEVEKSVPRGLRDRAKLQREVFLKETRLLLDAAVTLAGSSMTRRQRNISR</sequence>
<feature type="non-terminal residue" evidence="1">
    <location>
        <position position="1"/>
    </location>
</feature>
<gene>
    <name evidence="1" type="ORF">SISNIDRAFT_400462</name>
</gene>
<dbReference type="AlphaFoldDB" id="A0A164SR94"/>
<reference evidence="1 2" key="1">
    <citation type="journal article" date="2016" name="Mol. Biol. Evol.">
        <title>Comparative Genomics of Early-Diverging Mushroom-Forming Fungi Provides Insights into the Origins of Lignocellulose Decay Capabilities.</title>
        <authorList>
            <person name="Nagy L.G."/>
            <person name="Riley R."/>
            <person name="Tritt A."/>
            <person name="Adam C."/>
            <person name="Daum C."/>
            <person name="Floudas D."/>
            <person name="Sun H."/>
            <person name="Yadav J.S."/>
            <person name="Pangilinan J."/>
            <person name="Larsson K.H."/>
            <person name="Matsuura K."/>
            <person name="Barry K."/>
            <person name="Labutti K."/>
            <person name="Kuo R."/>
            <person name="Ohm R.A."/>
            <person name="Bhattacharya S.S."/>
            <person name="Shirouzu T."/>
            <person name="Yoshinaga Y."/>
            <person name="Martin F.M."/>
            <person name="Grigoriev I.V."/>
            <person name="Hibbett D.S."/>
        </authorList>
    </citation>
    <scope>NUCLEOTIDE SEQUENCE [LARGE SCALE GENOMIC DNA]</scope>
    <source>
        <strain evidence="1 2">HHB9708</strain>
    </source>
</reference>
<organism evidence="1 2">
    <name type="scientific">Sistotremastrum niveocremeum HHB9708</name>
    <dbReference type="NCBI Taxonomy" id="1314777"/>
    <lineage>
        <taxon>Eukaryota</taxon>
        <taxon>Fungi</taxon>
        <taxon>Dikarya</taxon>
        <taxon>Basidiomycota</taxon>
        <taxon>Agaricomycotina</taxon>
        <taxon>Agaricomycetes</taxon>
        <taxon>Sistotremastrales</taxon>
        <taxon>Sistotremastraceae</taxon>
        <taxon>Sertulicium</taxon>
        <taxon>Sertulicium niveocremeum</taxon>
    </lineage>
</organism>
<dbReference type="EMBL" id="KV419413">
    <property type="protein sequence ID" value="KZS91723.1"/>
    <property type="molecule type" value="Genomic_DNA"/>
</dbReference>
<dbReference type="STRING" id="1314777.A0A164SR94"/>